<dbReference type="Gene3D" id="1.10.443.10">
    <property type="entry name" value="Intergrase catalytic core"/>
    <property type="match status" value="1"/>
</dbReference>
<sequence>MPSHDTLVLSEEEIAEGAQRIRDRSHQPHEDLGLYFFLLATGARPLEIARLEIRDYLDPTGGVRHSSEFRPEVAINGRSRPLFFRSSRLDEVLSSYLAERVLLKLGLGEDGAYRGLDPATRLFLSSSGRGFEITPYEANGQRQFQCRSILEAYRKIFRYAELKNLTALRARHTVAAKLFARGADEVQVGLLLGIAEPSAVRAQFPRERLTLEQLVANLI</sequence>
<dbReference type="InterPro" id="IPR013762">
    <property type="entry name" value="Integrase-like_cat_sf"/>
</dbReference>
<keyword evidence="3" id="KW-1185">Reference proteome</keyword>
<dbReference type="GO" id="GO:0003677">
    <property type="term" value="F:DNA binding"/>
    <property type="evidence" value="ECO:0007669"/>
    <property type="project" value="InterPro"/>
</dbReference>
<organism evidence="2 3">
    <name type="scientific">Diaphorobacter aerolatus</name>
    <dbReference type="NCBI Taxonomy" id="1288495"/>
    <lineage>
        <taxon>Bacteria</taxon>
        <taxon>Pseudomonadati</taxon>
        <taxon>Pseudomonadota</taxon>
        <taxon>Betaproteobacteria</taxon>
        <taxon>Burkholderiales</taxon>
        <taxon>Comamonadaceae</taxon>
        <taxon>Diaphorobacter</taxon>
    </lineage>
</organism>
<dbReference type="AlphaFoldDB" id="A0A7H0GQU3"/>
<keyword evidence="1" id="KW-0233">DNA recombination</keyword>
<dbReference type="SUPFAM" id="SSF56349">
    <property type="entry name" value="DNA breaking-rejoining enzymes"/>
    <property type="match status" value="1"/>
</dbReference>
<dbReference type="Proteomes" id="UP000516028">
    <property type="component" value="Chromosome"/>
</dbReference>
<dbReference type="EMBL" id="CP060783">
    <property type="protein sequence ID" value="QNP50659.1"/>
    <property type="molecule type" value="Genomic_DNA"/>
</dbReference>
<evidence type="ECO:0000256" key="1">
    <source>
        <dbReference type="ARBA" id="ARBA00023172"/>
    </source>
</evidence>
<dbReference type="GO" id="GO:0006310">
    <property type="term" value="P:DNA recombination"/>
    <property type="evidence" value="ECO:0007669"/>
    <property type="project" value="UniProtKB-KW"/>
</dbReference>
<evidence type="ECO:0000313" key="3">
    <source>
        <dbReference type="Proteomes" id="UP000516028"/>
    </source>
</evidence>
<protein>
    <submittedName>
        <fullName evidence="2">Site-specific integrase</fullName>
    </submittedName>
</protein>
<name>A0A7H0GQU3_9BURK</name>
<reference evidence="2 3" key="1">
    <citation type="submission" date="2020-08" db="EMBL/GenBank/DDBJ databases">
        <title>Genome sequence of Diaphorobacter aerolatus KACC 16536T.</title>
        <authorList>
            <person name="Hyun D.-W."/>
            <person name="Bae J.-W."/>
        </authorList>
    </citation>
    <scope>NUCLEOTIDE SEQUENCE [LARGE SCALE GENOMIC DNA]</scope>
    <source>
        <strain evidence="2 3">KACC 16536</strain>
    </source>
</reference>
<dbReference type="InterPro" id="IPR011010">
    <property type="entry name" value="DNA_brk_join_enz"/>
</dbReference>
<dbReference type="KEGG" id="daer:H9K75_22405"/>
<evidence type="ECO:0000313" key="2">
    <source>
        <dbReference type="EMBL" id="QNP50659.1"/>
    </source>
</evidence>
<proteinExistence type="predicted"/>
<dbReference type="GO" id="GO:0015074">
    <property type="term" value="P:DNA integration"/>
    <property type="evidence" value="ECO:0007669"/>
    <property type="project" value="InterPro"/>
</dbReference>
<gene>
    <name evidence="2" type="ORF">H9K75_22405</name>
</gene>
<accession>A0A7H0GQU3</accession>